<keyword evidence="1 2" id="KW-0819">tRNA processing</keyword>
<feature type="binding site" evidence="2">
    <location>
        <position position="102"/>
    </location>
    <ligand>
        <name>ATP</name>
        <dbReference type="ChEBI" id="CHEBI:30616"/>
    </ligand>
</feature>
<comment type="function">
    <text evidence="2">Catalyzes the formation of N(4)-acetylcytidine (ac(4)C) at the wobble position of elongator tRNA(Met), using acetate and ATP as substrates. First activates an acetate ion to form acetyladenylate (Ac-AMP) and then transfers the acetyl group to tRNA to form ac(4)C34.</text>
</comment>
<dbReference type="NCBIfam" id="NF010191">
    <property type="entry name" value="PRK13670.1"/>
    <property type="match status" value="1"/>
</dbReference>
<comment type="subcellular location">
    <subcellularLocation>
        <location evidence="2">Cytoplasm</location>
    </subcellularLocation>
</comment>
<dbReference type="InterPro" id="IPR014729">
    <property type="entry name" value="Rossmann-like_a/b/a_fold"/>
</dbReference>
<evidence type="ECO:0000256" key="2">
    <source>
        <dbReference type="HAMAP-Rule" id="MF_01539"/>
    </source>
</evidence>
<accession>A0A1T4JYY0</accession>
<keyword evidence="2" id="KW-0067">ATP-binding</keyword>
<sequence>MTISGLIVEYNPFHNGHQYHLNISKKITKSEYIIAIMSGQFVQRGEPALFNKWYRTEMALKAGVDIVIELPTVYSCQSAELFSYGSIQLLEKIGIIDQLVFGTEWNNIEDLKIISQILAFEPNEYKDYLKKELKKGISFPSARSKALEIYAKNNHINKVNISSIIQSPNNILGIEYLKWIFRFQSKIIPKTIKRIGSHYYDQNLNTPFSSATAIRNHILNDRIDLKKLKNFLPFSSLGIIQKAFKNEFIPAQLKGMSHSILSILFRKNINDLKAFLDIEEGLDSRMIHCLTTNSIEEYIDLVKTKRYTRTRIQRILCHILLNLRKEDMQFFKENDGIQYVRILGFSNKGREILPLLKRKCNLPIITNLSKSYNALNSIQRKMIDFDILATNLYNIHFLKTTNYKKNMDFYFSPIIVDREENFK</sequence>
<feature type="binding site" evidence="2">
    <location>
        <begin position="194"/>
        <end position="195"/>
    </location>
    <ligand>
        <name>ATP</name>
        <dbReference type="ChEBI" id="CHEBI:30616"/>
    </ligand>
</feature>
<feature type="binding site" evidence="2">
    <location>
        <position position="169"/>
    </location>
    <ligand>
        <name>ATP</name>
        <dbReference type="ChEBI" id="CHEBI:30616"/>
    </ligand>
</feature>
<dbReference type="PANTHER" id="PTHR37825:SF1">
    <property type="entry name" value="TRNA(MET) CYTIDINE ACETATE LIGASE"/>
    <property type="match status" value="1"/>
</dbReference>
<keyword evidence="2" id="KW-0547">Nucleotide-binding</keyword>
<dbReference type="PANTHER" id="PTHR37825">
    <property type="entry name" value="TRNA(MET) CYTIDINE ACETATE LIGASE"/>
    <property type="match status" value="1"/>
</dbReference>
<evidence type="ECO:0000313" key="3">
    <source>
        <dbReference type="EMBL" id="SJZ35257.1"/>
    </source>
</evidence>
<proteinExistence type="inferred from homology"/>
<name>A0A1T4JYY0_9FIRM</name>
<dbReference type="GO" id="GO:0000049">
    <property type="term" value="F:tRNA binding"/>
    <property type="evidence" value="ECO:0007669"/>
    <property type="project" value="UniProtKB-KW"/>
</dbReference>
<gene>
    <name evidence="2" type="primary">tmcAL</name>
    <name evidence="3" type="ORF">SAMN02745973_00211</name>
</gene>
<comment type="similarity">
    <text evidence="2">Belongs to the TmcAL family.</text>
</comment>
<keyword evidence="4" id="KW-1185">Reference proteome</keyword>
<dbReference type="Pfam" id="PF05636">
    <property type="entry name" value="HIGH_NTase1"/>
    <property type="match status" value="1"/>
</dbReference>
<dbReference type="Proteomes" id="UP000196365">
    <property type="component" value="Unassembled WGS sequence"/>
</dbReference>
<reference evidence="3 4" key="1">
    <citation type="submission" date="2017-02" db="EMBL/GenBank/DDBJ databases">
        <authorList>
            <person name="Peterson S.W."/>
        </authorList>
    </citation>
    <scope>NUCLEOTIDE SEQUENCE [LARGE SCALE GENOMIC DNA]</scope>
    <source>
        <strain evidence="3 4">DSM 15102</strain>
    </source>
</reference>
<keyword evidence="3" id="KW-0808">Transferase</keyword>
<keyword evidence="2" id="KW-0694">RNA-binding</keyword>
<dbReference type="EMBL" id="FUWV01000001">
    <property type="protein sequence ID" value="SJZ35257.1"/>
    <property type="molecule type" value="Genomic_DNA"/>
</dbReference>
<dbReference type="GO" id="GO:0005737">
    <property type="term" value="C:cytoplasm"/>
    <property type="evidence" value="ECO:0007669"/>
    <property type="project" value="UniProtKB-SubCell"/>
</dbReference>
<dbReference type="RefSeq" id="WP_087677656.1">
    <property type="nucleotide sequence ID" value="NZ_FUWV01000001.1"/>
</dbReference>
<dbReference type="AlphaFoldDB" id="A0A1T4JYY0"/>
<protein>
    <recommendedName>
        <fullName evidence="2">tRNA(Met) cytidine acetate ligase</fullName>
        <ecNumber evidence="2">6.3.4.-</ecNumber>
    </recommendedName>
</protein>
<dbReference type="OrthoDB" id="9769796at2"/>
<evidence type="ECO:0000313" key="4">
    <source>
        <dbReference type="Proteomes" id="UP000196365"/>
    </source>
</evidence>
<comment type="catalytic activity">
    <reaction evidence="2">
        <text>cytidine(34) in elongator tRNA(Met) + acetate + ATP = N(4)-acetylcytidine(34) in elongator tRNA(Met) + AMP + diphosphate</text>
        <dbReference type="Rhea" id="RHEA:58144"/>
        <dbReference type="Rhea" id="RHEA-COMP:10693"/>
        <dbReference type="Rhea" id="RHEA-COMP:10694"/>
        <dbReference type="ChEBI" id="CHEBI:30089"/>
        <dbReference type="ChEBI" id="CHEBI:30616"/>
        <dbReference type="ChEBI" id="CHEBI:33019"/>
        <dbReference type="ChEBI" id="CHEBI:74900"/>
        <dbReference type="ChEBI" id="CHEBI:82748"/>
        <dbReference type="ChEBI" id="CHEBI:456215"/>
    </reaction>
</comment>
<dbReference type="GO" id="GO:0016879">
    <property type="term" value="F:ligase activity, forming carbon-nitrogen bonds"/>
    <property type="evidence" value="ECO:0007669"/>
    <property type="project" value="UniProtKB-UniRule"/>
</dbReference>
<organism evidence="3 4">
    <name type="scientific">Garciella nitratireducens DSM 15102</name>
    <dbReference type="NCBI Taxonomy" id="1121911"/>
    <lineage>
        <taxon>Bacteria</taxon>
        <taxon>Bacillati</taxon>
        <taxon>Bacillota</taxon>
        <taxon>Clostridia</taxon>
        <taxon>Eubacteriales</taxon>
        <taxon>Eubacteriaceae</taxon>
        <taxon>Garciella</taxon>
    </lineage>
</organism>
<keyword evidence="2" id="KW-0963">Cytoplasm</keyword>
<keyword evidence="2" id="KW-0436">Ligase</keyword>
<dbReference type="EC" id="6.3.4.-" evidence="2"/>
<dbReference type="GO" id="GO:0016740">
    <property type="term" value="F:transferase activity"/>
    <property type="evidence" value="ECO:0007669"/>
    <property type="project" value="UniProtKB-KW"/>
</dbReference>
<dbReference type="HAMAP" id="MF_01539">
    <property type="entry name" value="TmcAL"/>
    <property type="match status" value="1"/>
</dbReference>
<dbReference type="GO" id="GO:0005524">
    <property type="term" value="F:ATP binding"/>
    <property type="evidence" value="ECO:0007669"/>
    <property type="project" value="UniProtKB-KW"/>
</dbReference>
<dbReference type="GO" id="GO:0006400">
    <property type="term" value="P:tRNA modification"/>
    <property type="evidence" value="ECO:0007669"/>
    <property type="project" value="UniProtKB-UniRule"/>
</dbReference>
<dbReference type="InterPro" id="IPR008513">
    <property type="entry name" value="tRNA(Met)_cyd_acetate_ligase"/>
</dbReference>
<dbReference type="Gene3D" id="3.40.50.620">
    <property type="entry name" value="HUPs"/>
    <property type="match status" value="1"/>
</dbReference>
<evidence type="ECO:0000256" key="1">
    <source>
        <dbReference type="ARBA" id="ARBA00022694"/>
    </source>
</evidence>
<keyword evidence="2" id="KW-0820">tRNA-binding</keyword>
<feature type="binding site" evidence="2">
    <location>
        <begin position="7"/>
        <end position="20"/>
    </location>
    <ligand>
        <name>ATP</name>
        <dbReference type="ChEBI" id="CHEBI:30616"/>
    </ligand>
</feature>
<dbReference type="SUPFAM" id="SSF52374">
    <property type="entry name" value="Nucleotidylyl transferase"/>
    <property type="match status" value="1"/>
</dbReference>